<dbReference type="Gene3D" id="3.40.50.1110">
    <property type="entry name" value="SGNH hydrolase"/>
    <property type="match status" value="1"/>
</dbReference>
<organism evidence="2 3">
    <name type="scientific">Posidoniimonas polymericola</name>
    <dbReference type="NCBI Taxonomy" id="2528002"/>
    <lineage>
        <taxon>Bacteria</taxon>
        <taxon>Pseudomonadati</taxon>
        <taxon>Planctomycetota</taxon>
        <taxon>Planctomycetia</taxon>
        <taxon>Pirellulales</taxon>
        <taxon>Lacipirellulaceae</taxon>
        <taxon>Posidoniimonas</taxon>
    </lineage>
</organism>
<dbReference type="RefSeq" id="WP_146584663.1">
    <property type="nucleotide sequence ID" value="NZ_SJPO01000002.1"/>
</dbReference>
<dbReference type="OrthoDB" id="5292073at2"/>
<keyword evidence="3" id="KW-1185">Reference proteome</keyword>
<proteinExistence type="predicted"/>
<dbReference type="GO" id="GO:0016788">
    <property type="term" value="F:hydrolase activity, acting on ester bonds"/>
    <property type="evidence" value="ECO:0007669"/>
    <property type="project" value="InterPro"/>
</dbReference>
<dbReference type="InterPro" id="IPR018247">
    <property type="entry name" value="EF_Hand_1_Ca_BS"/>
</dbReference>
<protein>
    <submittedName>
        <fullName evidence="2">Secreted effector protein SseJ</fullName>
        <ecNumber evidence="2">3.-.-.-</ecNumber>
    </submittedName>
</protein>
<dbReference type="PANTHER" id="PTHR45648">
    <property type="entry name" value="GDSL LIPASE/ACYLHYDROLASE FAMILY PROTEIN (AFU_ORTHOLOGUE AFUA_4G14700)"/>
    <property type="match status" value="1"/>
</dbReference>
<comment type="caution">
    <text evidence="2">The sequence shown here is derived from an EMBL/GenBank/DDBJ whole genome shotgun (WGS) entry which is preliminary data.</text>
</comment>
<dbReference type="InterPro" id="IPR051058">
    <property type="entry name" value="GDSL_Est/Lipase"/>
</dbReference>
<name>A0A5C5YTL8_9BACT</name>
<dbReference type="InterPro" id="IPR036514">
    <property type="entry name" value="SGNH_hydro_sf"/>
</dbReference>
<dbReference type="CDD" id="cd01846">
    <property type="entry name" value="fatty_acyltransferase_like"/>
    <property type="match status" value="1"/>
</dbReference>
<dbReference type="InterPro" id="IPR001087">
    <property type="entry name" value="GDSL"/>
</dbReference>
<reference evidence="2 3" key="1">
    <citation type="submission" date="2019-02" db="EMBL/GenBank/DDBJ databases">
        <title>Deep-cultivation of Planctomycetes and their phenomic and genomic characterization uncovers novel biology.</title>
        <authorList>
            <person name="Wiegand S."/>
            <person name="Jogler M."/>
            <person name="Boedeker C."/>
            <person name="Pinto D."/>
            <person name="Vollmers J."/>
            <person name="Rivas-Marin E."/>
            <person name="Kohn T."/>
            <person name="Peeters S.H."/>
            <person name="Heuer A."/>
            <person name="Rast P."/>
            <person name="Oberbeckmann S."/>
            <person name="Bunk B."/>
            <person name="Jeske O."/>
            <person name="Meyerdierks A."/>
            <person name="Storesund J.E."/>
            <person name="Kallscheuer N."/>
            <person name="Luecker S."/>
            <person name="Lage O.M."/>
            <person name="Pohl T."/>
            <person name="Merkel B.J."/>
            <person name="Hornburger P."/>
            <person name="Mueller R.-W."/>
            <person name="Bruemmer F."/>
            <person name="Labrenz M."/>
            <person name="Spormann A.M."/>
            <person name="Op Den Camp H."/>
            <person name="Overmann J."/>
            <person name="Amann R."/>
            <person name="Jetten M.S.M."/>
            <person name="Mascher T."/>
            <person name="Medema M.H."/>
            <person name="Devos D.P."/>
            <person name="Kaster A.-K."/>
            <person name="Ovreas L."/>
            <person name="Rohde M."/>
            <person name="Galperin M.Y."/>
            <person name="Jogler C."/>
        </authorList>
    </citation>
    <scope>NUCLEOTIDE SEQUENCE [LARGE SCALE GENOMIC DNA]</scope>
    <source>
        <strain evidence="2 3">Pla123a</strain>
    </source>
</reference>
<dbReference type="AlphaFoldDB" id="A0A5C5YTL8"/>
<dbReference type="PROSITE" id="PS00018">
    <property type="entry name" value="EF_HAND_1"/>
    <property type="match status" value="1"/>
</dbReference>
<dbReference type="EC" id="3.-.-.-" evidence="2"/>
<dbReference type="EMBL" id="SJPO01000002">
    <property type="protein sequence ID" value="TWT78308.1"/>
    <property type="molecule type" value="Genomic_DNA"/>
</dbReference>
<accession>A0A5C5YTL8</accession>
<keyword evidence="1 2" id="KW-0378">Hydrolase</keyword>
<evidence type="ECO:0000313" key="2">
    <source>
        <dbReference type="EMBL" id="TWT78308.1"/>
    </source>
</evidence>
<dbReference type="Proteomes" id="UP000318478">
    <property type="component" value="Unassembled WGS sequence"/>
</dbReference>
<dbReference type="Pfam" id="PF00657">
    <property type="entry name" value="Lipase_GDSL"/>
    <property type="match status" value="1"/>
</dbReference>
<gene>
    <name evidence="2" type="primary">sseJ</name>
    <name evidence="2" type="ORF">Pla123a_10990</name>
</gene>
<dbReference type="SUPFAM" id="SSF52266">
    <property type="entry name" value="SGNH hydrolase"/>
    <property type="match status" value="1"/>
</dbReference>
<sequence>MLALPPISARAARPLRVAVLLVLLAGPLSAGPYSEMFVFGDSLSDVGNTHYWTTVHWTGWAAPDTPGTAYWQGRFSNGPVFTEWLSEGLGFGQLTTSTAGGNNFAYGGAYTSDAPALQQLYVNDLDTQIDDFTNERDPAPGAIASLLIGANNFLLGGQTNVLAPAATVGAALNDLAAAGINNFLVLNLPWLGLTPAHNGSSAEAEAWNQRSRDYNAALSSQYDAFEASHPDATLFRLDLAGLLGNLIENHNDFGLTNATNSAAPGLEAGASNYDISQIVPNPDEYVFWDGVHPTAAVHRLLGYAAVRAVLPEGDYNYDGQTTLDDLDAWRLGYADPTGLYADGNGDGRVDAADYTLWRSAFDGIPAVMGGVVPEPAAALLAGLALIARRRPRCVAGQQV</sequence>
<evidence type="ECO:0000256" key="1">
    <source>
        <dbReference type="ARBA" id="ARBA00022801"/>
    </source>
</evidence>
<evidence type="ECO:0000313" key="3">
    <source>
        <dbReference type="Proteomes" id="UP000318478"/>
    </source>
</evidence>
<dbReference type="PANTHER" id="PTHR45648:SF22">
    <property type="entry name" value="GDSL LIPASE_ACYLHYDROLASE FAMILY PROTEIN (AFU_ORTHOLOGUE AFUA_4G14700)"/>
    <property type="match status" value="1"/>
</dbReference>